<proteinExistence type="predicted"/>
<reference evidence="1 2" key="1">
    <citation type="submission" date="2024-01" db="EMBL/GenBank/DDBJ databases">
        <title>The genomes of 5 underutilized Papilionoideae crops provide insights into root nodulation and disease resistanc.</title>
        <authorList>
            <person name="Jiang F."/>
        </authorList>
    </citation>
    <scope>NUCLEOTIDE SEQUENCE [LARGE SCALE GENOMIC DNA]</scope>
    <source>
        <strain evidence="1">LVBAO_FW01</strain>
        <tissue evidence="1">Leaves</tissue>
    </source>
</reference>
<evidence type="ECO:0000313" key="1">
    <source>
        <dbReference type="EMBL" id="KAK7316366.1"/>
    </source>
</evidence>
<accession>A0AAN9KGE5</accession>
<name>A0AAN9KGE5_CANGL</name>
<gene>
    <name evidence="1" type="ORF">VNO77_35358</name>
</gene>
<evidence type="ECO:0000313" key="2">
    <source>
        <dbReference type="Proteomes" id="UP001367508"/>
    </source>
</evidence>
<dbReference type="EMBL" id="JAYMYQ010000008">
    <property type="protein sequence ID" value="KAK7316366.1"/>
    <property type="molecule type" value="Genomic_DNA"/>
</dbReference>
<keyword evidence="2" id="KW-1185">Reference proteome</keyword>
<dbReference type="Proteomes" id="UP001367508">
    <property type="component" value="Unassembled WGS sequence"/>
</dbReference>
<organism evidence="1 2">
    <name type="scientific">Canavalia gladiata</name>
    <name type="common">Sword bean</name>
    <name type="synonym">Dolichos gladiatus</name>
    <dbReference type="NCBI Taxonomy" id="3824"/>
    <lineage>
        <taxon>Eukaryota</taxon>
        <taxon>Viridiplantae</taxon>
        <taxon>Streptophyta</taxon>
        <taxon>Embryophyta</taxon>
        <taxon>Tracheophyta</taxon>
        <taxon>Spermatophyta</taxon>
        <taxon>Magnoliopsida</taxon>
        <taxon>eudicotyledons</taxon>
        <taxon>Gunneridae</taxon>
        <taxon>Pentapetalae</taxon>
        <taxon>rosids</taxon>
        <taxon>fabids</taxon>
        <taxon>Fabales</taxon>
        <taxon>Fabaceae</taxon>
        <taxon>Papilionoideae</taxon>
        <taxon>50 kb inversion clade</taxon>
        <taxon>NPAAA clade</taxon>
        <taxon>indigoferoid/millettioid clade</taxon>
        <taxon>Phaseoleae</taxon>
        <taxon>Canavalia</taxon>
    </lineage>
</organism>
<sequence>MNTACSSCITCKDNKGPEAKLMPDCQSNFLIKILLLAPQREVHDFGCQQHLLHLIEIRMHKCFHVLTLPLESRLDLVIGSQIRREKHNADYGKRGGLWSLEGCNSKTCNLVLDSDGAGTSSLLPVQGRTASFSSVSNTESNIDVPKTGLGALQLSLYPYTTLPFLKEIVAFSIKALQGSTTKVDGKHESETIISNLAPTTFHQPNPCIFPNIGTQEVAARAHDIAAIEYGGAGMNKVEKWQVDWSNCSSNLNTKSISIPLV</sequence>
<comment type="caution">
    <text evidence="1">The sequence shown here is derived from an EMBL/GenBank/DDBJ whole genome shotgun (WGS) entry which is preliminary data.</text>
</comment>
<protein>
    <submittedName>
        <fullName evidence="1">Uncharacterized protein</fullName>
    </submittedName>
</protein>
<dbReference type="AlphaFoldDB" id="A0AAN9KGE5"/>